<dbReference type="SUPFAM" id="SSF52540">
    <property type="entry name" value="P-loop containing nucleoside triphosphate hydrolases"/>
    <property type="match status" value="1"/>
</dbReference>
<dbReference type="EMBL" id="JABWGO010000001">
    <property type="protein sequence ID" value="NUW39697.1"/>
    <property type="molecule type" value="Genomic_DNA"/>
</dbReference>
<dbReference type="EC" id="2.7.4.25" evidence="8"/>
<dbReference type="GO" id="GO:0005737">
    <property type="term" value="C:cytoplasm"/>
    <property type="evidence" value="ECO:0007669"/>
    <property type="project" value="UniProtKB-SubCell"/>
</dbReference>
<dbReference type="InterPro" id="IPR011994">
    <property type="entry name" value="Cytidylate_kinase_dom"/>
</dbReference>
<keyword evidence="3 8" id="KW-0547">Nucleotide-binding</keyword>
<evidence type="ECO:0000256" key="8">
    <source>
        <dbReference type="HAMAP-Rule" id="MF_00238"/>
    </source>
</evidence>
<evidence type="ECO:0000256" key="6">
    <source>
        <dbReference type="ARBA" id="ARBA00047615"/>
    </source>
</evidence>
<comment type="catalytic activity">
    <reaction evidence="6 8">
        <text>dCMP + ATP = dCDP + ADP</text>
        <dbReference type="Rhea" id="RHEA:25094"/>
        <dbReference type="ChEBI" id="CHEBI:30616"/>
        <dbReference type="ChEBI" id="CHEBI:57566"/>
        <dbReference type="ChEBI" id="CHEBI:58593"/>
        <dbReference type="ChEBI" id="CHEBI:456216"/>
        <dbReference type="EC" id="2.7.4.25"/>
    </reaction>
</comment>
<keyword evidence="2 8" id="KW-0808">Transferase</keyword>
<keyword evidence="12" id="KW-1185">Reference proteome</keyword>
<evidence type="ECO:0000313" key="11">
    <source>
        <dbReference type="EMBL" id="NUW39697.1"/>
    </source>
</evidence>
<evidence type="ECO:0000256" key="5">
    <source>
        <dbReference type="ARBA" id="ARBA00022840"/>
    </source>
</evidence>
<evidence type="ECO:0000256" key="1">
    <source>
        <dbReference type="ARBA" id="ARBA00009427"/>
    </source>
</evidence>
<reference evidence="11 12" key="1">
    <citation type="submission" date="2020-06" db="EMBL/GenBank/DDBJ databases">
        <authorList>
            <person name="Chanama M."/>
        </authorList>
    </citation>
    <scope>NUCLEOTIDE SEQUENCE [LARGE SCALE GENOMIC DNA]</scope>
    <source>
        <strain evidence="11 12">TBRC6557</strain>
    </source>
</reference>
<accession>A0A7Y6IK07</accession>
<proteinExistence type="inferred from homology"/>
<evidence type="ECO:0000256" key="7">
    <source>
        <dbReference type="ARBA" id="ARBA00048478"/>
    </source>
</evidence>
<dbReference type="GO" id="GO:0005524">
    <property type="term" value="F:ATP binding"/>
    <property type="evidence" value="ECO:0007669"/>
    <property type="project" value="UniProtKB-UniRule"/>
</dbReference>
<feature type="compositionally biased region" description="Low complexity" evidence="9">
    <location>
        <begin position="186"/>
        <end position="196"/>
    </location>
</feature>
<feature type="binding site" evidence="8">
    <location>
        <begin position="30"/>
        <end position="38"/>
    </location>
    <ligand>
        <name>ATP</name>
        <dbReference type="ChEBI" id="CHEBI:30616"/>
    </ligand>
</feature>
<comment type="caution">
    <text evidence="11">The sequence shown here is derived from an EMBL/GenBank/DDBJ whole genome shotgun (WGS) entry which is preliminary data.</text>
</comment>
<protein>
    <recommendedName>
        <fullName evidence="8">Cytidylate kinase</fullName>
        <shortName evidence="8">CK</shortName>
        <ecNumber evidence="8">2.7.4.25</ecNumber>
    </recommendedName>
    <alternativeName>
        <fullName evidence="8">Cytidine monophosphate kinase</fullName>
        <shortName evidence="8">CMP kinase</shortName>
    </alternativeName>
</protein>
<feature type="domain" description="Cytidylate kinase" evidence="10">
    <location>
        <begin position="26"/>
        <end position="240"/>
    </location>
</feature>
<comment type="catalytic activity">
    <reaction evidence="7 8">
        <text>CMP + ATP = CDP + ADP</text>
        <dbReference type="Rhea" id="RHEA:11600"/>
        <dbReference type="ChEBI" id="CHEBI:30616"/>
        <dbReference type="ChEBI" id="CHEBI:58069"/>
        <dbReference type="ChEBI" id="CHEBI:60377"/>
        <dbReference type="ChEBI" id="CHEBI:456216"/>
        <dbReference type="EC" id="2.7.4.25"/>
    </reaction>
</comment>
<dbReference type="HAMAP" id="MF_00238">
    <property type="entry name" value="Cytidyl_kinase_type1"/>
    <property type="match status" value="1"/>
</dbReference>
<sequence length="259" mass="26699">MERRGPQGPSGAGQRGEGEAVAGLVVAMDGPSGSGKSSASRGVAKALGLRYLDTGAMYRAMTWWVLEQGVDPADTDAVAARAVEPEIVSGTDPDAPSIHVDGVDVAGPIRGARVTGAVSQVAAVPEVRARLVALQRQIIGDGGIVVEGRDIGTVVAPDATLKIYLTASAEARAQRRHAELSGGGAEATTVEAQQAELARRDKLDSTRKTDPLSLADGAIELDTTALDLEQVIAEVLRLVEERGGSAARSGPGGHHYERA</sequence>
<evidence type="ECO:0000256" key="9">
    <source>
        <dbReference type="SAM" id="MobiDB-lite"/>
    </source>
</evidence>
<evidence type="ECO:0000259" key="10">
    <source>
        <dbReference type="Pfam" id="PF02224"/>
    </source>
</evidence>
<dbReference type="GO" id="GO:0036431">
    <property type="term" value="F:dCMP kinase activity"/>
    <property type="evidence" value="ECO:0007669"/>
    <property type="project" value="InterPro"/>
</dbReference>
<dbReference type="InterPro" id="IPR027417">
    <property type="entry name" value="P-loop_NTPase"/>
</dbReference>
<evidence type="ECO:0000313" key="12">
    <source>
        <dbReference type="Proteomes" id="UP000546126"/>
    </source>
</evidence>
<organism evidence="11 12">
    <name type="scientific">Nonomuraea rhodomycinica</name>
    <dbReference type="NCBI Taxonomy" id="1712872"/>
    <lineage>
        <taxon>Bacteria</taxon>
        <taxon>Bacillati</taxon>
        <taxon>Actinomycetota</taxon>
        <taxon>Actinomycetes</taxon>
        <taxon>Streptosporangiales</taxon>
        <taxon>Streptosporangiaceae</taxon>
        <taxon>Nonomuraea</taxon>
    </lineage>
</organism>
<dbReference type="NCBIfam" id="TIGR00017">
    <property type="entry name" value="cmk"/>
    <property type="match status" value="1"/>
</dbReference>
<name>A0A7Y6IK07_9ACTN</name>
<dbReference type="Gene3D" id="3.40.50.300">
    <property type="entry name" value="P-loop containing nucleotide triphosphate hydrolases"/>
    <property type="match status" value="1"/>
</dbReference>
<dbReference type="Proteomes" id="UP000546126">
    <property type="component" value="Unassembled WGS sequence"/>
</dbReference>
<dbReference type="CDD" id="cd02020">
    <property type="entry name" value="CMPK"/>
    <property type="match status" value="1"/>
</dbReference>
<keyword evidence="5 8" id="KW-0067">ATP-binding</keyword>
<dbReference type="Pfam" id="PF02224">
    <property type="entry name" value="Cytidylate_kin"/>
    <property type="match status" value="1"/>
</dbReference>
<keyword evidence="4 8" id="KW-0418">Kinase</keyword>
<feature type="compositionally biased region" description="Basic and acidic residues" evidence="9">
    <location>
        <begin position="197"/>
        <end position="209"/>
    </location>
</feature>
<dbReference type="AlphaFoldDB" id="A0A7Y6IK07"/>
<comment type="similarity">
    <text evidence="1 8">Belongs to the cytidylate kinase family. Type 1 subfamily.</text>
</comment>
<feature type="region of interest" description="Disordered" evidence="9">
    <location>
        <begin position="176"/>
        <end position="209"/>
    </location>
</feature>
<evidence type="ECO:0000256" key="2">
    <source>
        <dbReference type="ARBA" id="ARBA00022679"/>
    </source>
</evidence>
<keyword evidence="8" id="KW-0963">Cytoplasm</keyword>
<evidence type="ECO:0000256" key="3">
    <source>
        <dbReference type="ARBA" id="ARBA00022741"/>
    </source>
</evidence>
<evidence type="ECO:0000256" key="4">
    <source>
        <dbReference type="ARBA" id="ARBA00022777"/>
    </source>
</evidence>
<gene>
    <name evidence="8" type="primary">cmk</name>
    <name evidence="11" type="ORF">HT134_06055</name>
</gene>
<comment type="subcellular location">
    <subcellularLocation>
        <location evidence="8">Cytoplasm</location>
    </subcellularLocation>
</comment>
<dbReference type="GO" id="GO:0006220">
    <property type="term" value="P:pyrimidine nucleotide metabolic process"/>
    <property type="evidence" value="ECO:0007669"/>
    <property type="project" value="UniProtKB-UniRule"/>
</dbReference>
<dbReference type="InterPro" id="IPR003136">
    <property type="entry name" value="Cytidylate_kin"/>
</dbReference>